<reference evidence="1 2" key="1">
    <citation type="submission" date="2017-06" db="EMBL/GenBank/DDBJ databases">
        <authorList>
            <person name="Kim H.J."/>
            <person name="Triplett B.A."/>
        </authorList>
    </citation>
    <scope>NUCLEOTIDE SEQUENCE [LARGE SCALE GENOMIC DNA]</scope>
    <source>
        <strain evidence="1">FRACA_ARgP5</strain>
    </source>
</reference>
<evidence type="ECO:0000313" key="2">
    <source>
        <dbReference type="Proteomes" id="UP000234331"/>
    </source>
</evidence>
<sequence>MSMGFTEVIPVRPRRSRRTVKLRGVPSHCCDHPTCRSPAIGVFDGVIAVGLIEVVNAGGMRRFASDFRISLDGPAGGRGDSGR</sequence>
<proteinExistence type="predicted"/>
<dbReference type="EMBL" id="FZMO01000147">
    <property type="protein sequence ID" value="SNQ48252.1"/>
    <property type="molecule type" value="Genomic_DNA"/>
</dbReference>
<name>A0A2I2KRH3_9ACTN</name>
<gene>
    <name evidence="1" type="ORF">FRACA_2300006</name>
</gene>
<dbReference type="Proteomes" id="UP000234331">
    <property type="component" value="Unassembled WGS sequence"/>
</dbReference>
<accession>A0A2I2KRH3</accession>
<protein>
    <submittedName>
        <fullName evidence="1">Uncharacterized protein</fullName>
    </submittedName>
</protein>
<keyword evidence="2" id="KW-1185">Reference proteome</keyword>
<dbReference type="AlphaFoldDB" id="A0A2I2KRH3"/>
<evidence type="ECO:0000313" key="1">
    <source>
        <dbReference type="EMBL" id="SNQ48252.1"/>
    </source>
</evidence>
<organism evidence="1 2">
    <name type="scientific">Frankia canadensis</name>
    <dbReference type="NCBI Taxonomy" id="1836972"/>
    <lineage>
        <taxon>Bacteria</taxon>
        <taxon>Bacillati</taxon>
        <taxon>Actinomycetota</taxon>
        <taxon>Actinomycetes</taxon>
        <taxon>Frankiales</taxon>
        <taxon>Frankiaceae</taxon>
        <taxon>Frankia</taxon>
    </lineage>
</organism>